<dbReference type="GO" id="GO:0048666">
    <property type="term" value="P:neuron development"/>
    <property type="evidence" value="ECO:0007669"/>
    <property type="project" value="UniProtKB-ARBA"/>
</dbReference>
<protein>
    <recommendedName>
        <fullName evidence="1">protein-tyrosine-phosphatase</fullName>
        <ecNumber evidence="1">3.1.3.48</ecNumber>
    </recommendedName>
</protein>
<dbReference type="PANTHER" id="PTHR46198:SF4">
    <property type="entry name" value="PROTEIN-TYROSINE-PHOSPHATASE"/>
    <property type="match status" value="1"/>
</dbReference>
<dbReference type="GO" id="GO:0009653">
    <property type="term" value="P:anatomical structure morphogenesis"/>
    <property type="evidence" value="ECO:0007669"/>
    <property type="project" value="UniProtKB-ARBA"/>
</dbReference>
<comment type="caution">
    <text evidence="8">The sequence shown here is derived from an EMBL/GenBank/DDBJ whole genome shotgun (WGS) entry which is preliminary data.</text>
</comment>
<feature type="compositionally biased region" description="Basic and acidic residues" evidence="5">
    <location>
        <begin position="657"/>
        <end position="675"/>
    </location>
</feature>
<feature type="region of interest" description="Disordered" evidence="5">
    <location>
        <begin position="655"/>
        <end position="676"/>
    </location>
</feature>
<keyword evidence="4" id="KW-0904">Protein phosphatase</keyword>
<dbReference type="SUPFAM" id="SSF52799">
    <property type="entry name" value="(Phosphotyrosine protein) phosphatases II"/>
    <property type="match status" value="2"/>
</dbReference>
<evidence type="ECO:0000313" key="9">
    <source>
        <dbReference type="Proteomes" id="UP001431783"/>
    </source>
</evidence>
<dbReference type="PANTHER" id="PTHR46198">
    <property type="entry name" value="PROTEIN-TYROSINE-PHOSPHATASE"/>
    <property type="match status" value="1"/>
</dbReference>
<dbReference type="InterPro" id="IPR000387">
    <property type="entry name" value="Tyr_Pase_dom"/>
</dbReference>
<evidence type="ECO:0000259" key="6">
    <source>
        <dbReference type="PROSITE" id="PS50055"/>
    </source>
</evidence>
<dbReference type="EMBL" id="JARQZJ010000100">
    <property type="protein sequence ID" value="KAK9886509.1"/>
    <property type="molecule type" value="Genomic_DNA"/>
</dbReference>
<keyword evidence="2" id="KW-0597">Phosphoprotein</keyword>
<evidence type="ECO:0000256" key="5">
    <source>
        <dbReference type="SAM" id="MobiDB-lite"/>
    </source>
</evidence>
<sequence length="890" mass="101537">MESEPPDEKPEGKRERKFPMLDFDTQLCTSTQPTLVIQSPKTPTLSRKLKAVSLDSEPQKDSVSLELSRDVFSMPNTPKKQIKPKLLSEFSDEGQKSCLVPCFSSNLKKFASNTSISGSQTLKTLPEVMTLQDFSDNQVVKPEPVKIKPKGLLERRGSNASLTIDLGSNLSISEQKVQPLLRLNTAKSVSNLNLSSFGTKERCLCLKKFENGKKMCERRKSQEACGNCIIYESVPTKVTICKNRCQILQQRCMCLASKCRRKSLSNENLYVPPCGFCQNGAFKDCVGSSKNCKGYRKAYYPRQPDVDVDQLLSEDFKNHLQNMQYLQTAGSVLSIEELKATCEDRRVPKLHQEFWEVPLNLQEKCYVSGSQNKNRYRGVLPNEHSRVHLPGIQTYIHANYIKGPDYTETAYIATQGPMAHTCQDFWNMIWHTNCHIIVMLTGLVEKGKNKCELYFPLGKRTDSPDVNKYYVKTSRLRDKFTFDGRQHFQENDEELVEFEAVDEIRFGNFKIRCLNEENHLEDCPLRYLELVKTFEGKDLEEGKRMIRHYWFTNWQDHKMADPKMVLEVALNVLDHCGVEKADNYKKKQSDSFTSSMSKCHTTDELQKHDIENSFDVKETSLVEKEKIDQEGNSKDSLWSSSENFGNPFSCSYSSLSKTHDKSEGQRSENPFDVRLRRTPKIMKNQRFVKSMENYAEPRKPEISNCLQSSADYRKCSSQGNSKESGRVLSTKSLENSVEFRKKQGDSSCDKRQCNALIQKDKAEDLYQVEKPKPVQSKDVNLPKDKVAISKPTLNGTFTKIHDDSHKSVQLQRRPSSENLKIPLVVHCSAGIGRTGCFLAILNGIQQLKNNLNVDVLAILCSLRLNRGGMVQTAEQYELIHRVLSLFAEVL</sequence>
<keyword evidence="3" id="KW-0378">Hydrolase</keyword>
<dbReference type="InterPro" id="IPR003595">
    <property type="entry name" value="Tyr_Pase_cat"/>
</dbReference>
<dbReference type="Pfam" id="PF00102">
    <property type="entry name" value="Y_phosphatase"/>
    <property type="match status" value="3"/>
</dbReference>
<evidence type="ECO:0000256" key="2">
    <source>
        <dbReference type="ARBA" id="ARBA00022553"/>
    </source>
</evidence>
<dbReference type="InterPro" id="IPR029021">
    <property type="entry name" value="Prot-tyrosine_phosphatase-like"/>
</dbReference>
<dbReference type="SMART" id="SM00194">
    <property type="entry name" value="PTPc"/>
    <property type="match status" value="1"/>
</dbReference>
<dbReference type="SMART" id="SM00404">
    <property type="entry name" value="PTPc_motif"/>
    <property type="match status" value="1"/>
</dbReference>
<dbReference type="InterPro" id="IPR008356">
    <property type="entry name" value="Tyr_Pase_KIM-con"/>
</dbReference>
<dbReference type="PROSITE" id="PS50055">
    <property type="entry name" value="TYR_PHOSPHATASE_PTP"/>
    <property type="match status" value="1"/>
</dbReference>
<dbReference type="GO" id="GO:0005829">
    <property type="term" value="C:cytosol"/>
    <property type="evidence" value="ECO:0007669"/>
    <property type="project" value="TreeGrafter"/>
</dbReference>
<dbReference type="GO" id="GO:0004725">
    <property type="term" value="F:protein tyrosine phosphatase activity"/>
    <property type="evidence" value="ECO:0007669"/>
    <property type="project" value="UniProtKB-EC"/>
</dbReference>
<dbReference type="AlphaFoldDB" id="A0AAW1V029"/>
<dbReference type="Proteomes" id="UP001431783">
    <property type="component" value="Unassembled WGS sequence"/>
</dbReference>
<organism evidence="8 9">
    <name type="scientific">Henosepilachna vigintioctopunctata</name>
    <dbReference type="NCBI Taxonomy" id="420089"/>
    <lineage>
        <taxon>Eukaryota</taxon>
        <taxon>Metazoa</taxon>
        <taxon>Ecdysozoa</taxon>
        <taxon>Arthropoda</taxon>
        <taxon>Hexapoda</taxon>
        <taxon>Insecta</taxon>
        <taxon>Pterygota</taxon>
        <taxon>Neoptera</taxon>
        <taxon>Endopterygota</taxon>
        <taxon>Coleoptera</taxon>
        <taxon>Polyphaga</taxon>
        <taxon>Cucujiformia</taxon>
        <taxon>Coccinelloidea</taxon>
        <taxon>Coccinellidae</taxon>
        <taxon>Epilachninae</taxon>
        <taxon>Epilachnini</taxon>
        <taxon>Henosepilachna</taxon>
    </lineage>
</organism>
<dbReference type="InterPro" id="IPR016130">
    <property type="entry name" value="Tyr_Pase_AS"/>
</dbReference>
<reference evidence="8 9" key="1">
    <citation type="submission" date="2023-03" db="EMBL/GenBank/DDBJ databases">
        <title>Genome insight into feeding habits of ladybird beetles.</title>
        <authorList>
            <person name="Li H.-S."/>
            <person name="Huang Y.-H."/>
            <person name="Pang H."/>
        </authorList>
    </citation>
    <scope>NUCLEOTIDE SEQUENCE [LARGE SCALE GENOMIC DNA]</scope>
    <source>
        <strain evidence="8">SYSU_2023b</strain>
        <tissue evidence="8">Whole body</tissue>
    </source>
</reference>
<accession>A0AAW1V029</accession>
<gene>
    <name evidence="8" type="ORF">WA026_016788</name>
</gene>
<feature type="domain" description="Tyrosine specific protein phosphatases" evidence="7">
    <location>
        <begin position="802"/>
        <end position="877"/>
    </location>
</feature>
<evidence type="ECO:0000259" key="7">
    <source>
        <dbReference type="PROSITE" id="PS50056"/>
    </source>
</evidence>
<dbReference type="GO" id="GO:0030054">
    <property type="term" value="C:cell junction"/>
    <property type="evidence" value="ECO:0007669"/>
    <property type="project" value="TreeGrafter"/>
</dbReference>
<evidence type="ECO:0000256" key="4">
    <source>
        <dbReference type="ARBA" id="ARBA00022912"/>
    </source>
</evidence>
<evidence type="ECO:0000313" key="8">
    <source>
        <dbReference type="EMBL" id="KAK9886509.1"/>
    </source>
</evidence>
<dbReference type="InterPro" id="IPR000242">
    <property type="entry name" value="PTP_cat"/>
</dbReference>
<dbReference type="PRINTS" id="PR00700">
    <property type="entry name" value="PRTYPHPHTASE"/>
</dbReference>
<dbReference type="GO" id="GO:0019901">
    <property type="term" value="F:protein kinase binding"/>
    <property type="evidence" value="ECO:0007669"/>
    <property type="project" value="TreeGrafter"/>
</dbReference>
<keyword evidence="9" id="KW-1185">Reference proteome</keyword>
<name>A0AAW1V029_9CUCU</name>
<dbReference type="Gene3D" id="3.90.190.10">
    <property type="entry name" value="Protein tyrosine phosphatase superfamily"/>
    <property type="match status" value="2"/>
</dbReference>
<dbReference type="EC" id="3.1.3.48" evidence="1"/>
<proteinExistence type="predicted"/>
<feature type="domain" description="Tyrosine-protein phosphatase" evidence="6">
    <location>
        <begin position="370"/>
        <end position="886"/>
    </location>
</feature>
<dbReference type="PROSITE" id="PS00383">
    <property type="entry name" value="TYR_PHOSPHATASE_1"/>
    <property type="match status" value="1"/>
</dbReference>
<dbReference type="GO" id="GO:0005886">
    <property type="term" value="C:plasma membrane"/>
    <property type="evidence" value="ECO:0007669"/>
    <property type="project" value="TreeGrafter"/>
</dbReference>
<evidence type="ECO:0000256" key="3">
    <source>
        <dbReference type="ARBA" id="ARBA00022801"/>
    </source>
</evidence>
<dbReference type="PROSITE" id="PS50056">
    <property type="entry name" value="TYR_PHOSPHATASE_2"/>
    <property type="match status" value="1"/>
</dbReference>
<evidence type="ECO:0000256" key="1">
    <source>
        <dbReference type="ARBA" id="ARBA00013064"/>
    </source>
</evidence>
<dbReference type="GO" id="GO:0007165">
    <property type="term" value="P:signal transduction"/>
    <property type="evidence" value="ECO:0007669"/>
    <property type="project" value="TreeGrafter"/>
</dbReference>